<reference evidence="1 2" key="2">
    <citation type="submission" date="2014-03" db="EMBL/GenBank/DDBJ databases">
        <title>The Genome Sequence of Anncaliia algerae insect isolate PRA339.</title>
        <authorList>
            <consortium name="The Broad Institute Genome Sequencing Platform"/>
            <consortium name="The Broad Institute Genome Sequencing Center for Infectious Disease"/>
            <person name="Cuomo C."/>
            <person name="Becnel J."/>
            <person name="Sanscrainte N."/>
            <person name="Walker B."/>
            <person name="Young S.K."/>
            <person name="Zeng Q."/>
            <person name="Gargeya S."/>
            <person name="Fitzgerald M."/>
            <person name="Haas B."/>
            <person name="Abouelleil A."/>
            <person name="Alvarado L."/>
            <person name="Arachchi H.M."/>
            <person name="Berlin A.M."/>
            <person name="Chapman S.B."/>
            <person name="Dewar J."/>
            <person name="Goldberg J."/>
            <person name="Griggs A."/>
            <person name="Gujja S."/>
            <person name="Hansen M."/>
            <person name="Howarth C."/>
            <person name="Imamovic A."/>
            <person name="Larimer J."/>
            <person name="McCowan C."/>
            <person name="Murphy C."/>
            <person name="Neiman D."/>
            <person name="Pearson M."/>
            <person name="Priest M."/>
            <person name="Roberts A."/>
            <person name="Saif S."/>
            <person name="Shea T."/>
            <person name="Sisk P."/>
            <person name="Sykes S."/>
            <person name="Wortman J."/>
            <person name="Nusbaum C."/>
            <person name="Birren B."/>
        </authorList>
    </citation>
    <scope>NUCLEOTIDE SEQUENCE [LARGE SCALE GENOMIC DNA]</scope>
    <source>
        <strain evidence="1 2">PRA339</strain>
    </source>
</reference>
<name>A0A059F3S2_9MICR</name>
<accession>A0A059F3S2</accession>
<dbReference type="VEuPathDB" id="MicrosporidiaDB:H312_00576"/>
<keyword evidence="2" id="KW-1185">Reference proteome</keyword>
<reference evidence="2" key="1">
    <citation type="submission" date="2013-02" db="EMBL/GenBank/DDBJ databases">
        <authorList>
            <consortium name="The Broad Institute Genome Sequencing Platform"/>
            <person name="Cuomo C."/>
            <person name="Becnel J."/>
            <person name="Sanscrainte N."/>
            <person name="Walker B."/>
            <person name="Young S.K."/>
            <person name="Zeng Q."/>
            <person name="Gargeya S."/>
            <person name="Fitzgerald M."/>
            <person name="Haas B."/>
            <person name="Abouelleil A."/>
            <person name="Alvarado L."/>
            <person name="Arachchi H.M."/>
            <person name="Berlin A.M."/>
            <person name="Chapman S.B."/>
            <person name="Dewar J."/>
            <person name="Goldberg J."/>
            <person name="Griggs A."/>
            <person name="Gujja S."/>
            <person name="Hansen M."/>
            <person name="Howarth C."/>
            <person name="Imamovic A."/>
            <person name="Larimer J."/>
            <person name="McCowan C."/>
            <person name="Murphy C."/>
            <person name="Neiman D."/>
            <person name="Pearson M."/>
            <person name="Priest M."/>
            <person name="Roberts A."/>
            <person name="Saif S."/>
            <person name="Shea T."/>
            <person name="Sisk P."/>
            <person name="Sykes S."/>
            <person name="Wortman J."/>
            <person name="Nusbaum C."/>
            <person name="Birren B."/>
        </authorList>
    </citation>
    <scope>NUCLEOTIDE SEQUENCE [LARGE SCALE GENOMIC DNA]</scope>
    <source>
        <strain evidence="2">PRA339</strain>
    </source>
</reference>
<sequence>MGFFDYIKDIFCVNVDDQVEDFWYDLCRKHQSDVGITTNSTQTNNIVSDSLNNGDKDLIYTISKADESTCKIFDIKVTEFSQDDASNEEFILKKENGKKCKQIIIKAEKNNNSTNDSVENINNTNQSNDQLNEEVNSEESLYCPRYLVSEETGQFIHNWGPISTYAIVYNKIILINSVKNLLKGKETDNLLMPSKLKGLEYNTGIDFDEEGEMLEPHLKFMEIKFKLEKFKVYPDCEETDYYDETNE</sequence>
<organism evidence="1 2">
    <name type="scientific">Anncaliia algerae PRA339</name>
    <dbReference type="NCBI Taxonomy" id="1288291"/>
    <lineage>
        <taxon>Eukaryota</taxon>
        <taxon>Fungi</taxon>
        <taxon>Fungi incertae sedis</taxon>
        <taxon>Microsporidia</taxon>
        <taxon>Tubulinosematoidea</taxon>
        <taxon>Tubulinosematidae</taxon>
        <taxon>Anncaliia</taxon>
    </lineage>
</organism>
<protein>
    <submittedName>
        <fullName evidence="1">Uncharacterized protein</fullName>
    </submittedName>
</protein>
<dbReference type="Proteomes" id="UP000030655">
    <property type="component" value="Unassembled WGS sequence"/>
</dbReference>
<evidence type="ECO:0000313" key="2">
    <source>
        <dbReference type="Proteomes" id="UP000030655"/>
    </source>
</evidence>
<dbReference type="HOGENOM" id="CLU_1266597_0_0_1"/>
<proteinExistence type="predicted"/>
<dbReference type="EMBL" id="KK365134">
    <property type="protein sequence ID" value="KCZ81933.1"/>
    <property type="molecule type" value="Genomic_DNA"/>
</dbReference>
<dbReference type="AlphaFoldDB" id="A0A059F3S2"/>
<gene>
    <name evidence="1" type="ORF">H312_00576</name>
</gene>
<evidence type="ECO:0000313" key="1">
    <source>
        <dbReference type="EMBL" id="KCZ81933.1"/>
    </source>
</evidence>
<dbReference type="OrthoDB" id="10293380at2759"/>